<dbReference type="OrthoDB" id="5636at10239"/>
<protein>
    <submittedName>
        <fullName evidence="1">p43</fullName>
    </submittedName>
</protein>
<accession>A0A097P954</accession>
<proteinExistence type="predicted"/>
<sequence>MFRLLTDASDTISTRHRLLRKSAMKPFLFYNEDYVEEKDLRIDSCSIVKQHLKLNLRNVENWKRMKTKKPVTNEWRAAKAINNFLDYCLPNKFKHKSRLYLVTHAIHFLATVDSWDDGFFLWVKRLFVEENCHEDAHFIPRKYFGEAVEYITKRVWMRIAGSNVRTNLDNFLFKITYMLLRDASYSKNLYQCHLFMIKKILPTLDRMPIYAAQSLYSTVDCFFVYIGDYARHPQNMFLLCRALAAKKHIEFDNILCTIQNVLDDFCQQNDSVLPLYDLTILKHVCQMALKMDDLQLPSISDDTIKRLNMYVADHTKPPKYYCNMLKSSIVDHRHTFKYEGWNFMDRYVRLSARALQYNIKYLKKLKNDSEYEFELRLLVPSKNRYN</sequence>
<evidence type="ECO:0000313" key="2">
    <source>
        <dbReference type="Proteomes" id="UP000201917"/>
    </source>
</evidence>
<organism evidence="1 2">
    <name type="scientific">Sucra jujuba nucleopolyhedrovirus</name>
    <dbReference type="NCBI Taxonomy" id="1563660"/>
    <lineage>
        <taxon>Viruses</taxon>
        <taxon>Viruses incertae sedis</taxon>
        <taxon>Naldaviricetes</taxon>
        <taxon>Lefavirales</taxon>
        <taxon>Baculoviridae</taxon>
        <taxon>Alphabaculovirus</taxon>
        <taxon>Alphabaculovirus sujujubae</taxon>
    </lineage>
</organism>
<keyword evidence="2" id="KW-1185">Reference proteome</keyword>
<dbReference type="Proteomes" id="UP000201917">
    <property type="component" value="Segment"/>
</dbReference>
<dbReference type="GeneID" id="26382550"/>
<dbReference type="KEGG" id="vg:26382550"/>
<reference evidence="1 2" key="1">
    <citation type="journal article" date="2014" name="PLoS ONE">
        <title>Genomic Sequencing and Analysis of Sucra jujuba Nucleopolyhedrovirus.</title>
        <authorList>
            <person name="Liu X."/>
            <person name="Yin F."/>
            <person name="Zhu Z."/>
            <person name="Hou D."/>
            <person name="Wang J."/>
            <person name="Zhang L."/>
            <person name="Wang M."/>
            <person name="Wang H."/>
            <person name="Hu Z."/>
            <person name="Deng F."/>
        </authorList>
    </citation>
    <scope>NUCLEOTIDE SEQUENCE [LARGE SCALE GENOMIC DNA]</scope>
    <source>
        <strain evidence="1">473</strain>
    </source>
</reference>
<name>A0A097P954_9ABAC</name>
<dbReference type="RefSeq" id="YP_009186786.1">
    <property type="nucleotide sequence ID" value="NC_028636.1"/>
</dbReference>
<evidence type="ECO:0000313" key="1">
    <source>
        <dbReference type="EMBL" id="AIU41334.1"/>
    </source>
</evidence>
<dbReference type="EMBL" id="KJ676450">
    <property type="protein sequence ID" value="AIU41334.1"/>
    <property type="molecule type" value="Genomic_DNA"/>
</dbReference>